<dbReference type="RefSeq" id="WP_220110456.1">
    <property type="nucleotide sequence ID" value="NZ_JAHZST010000011.1"/>
</dbReference>
<keyword evidence="2" id="KW-1185">Reference proteome</keyword>
<evidence type="ECO:0000313" key="1">
    <source>
        <dbReference type="EMBL" id="MBW8184985.1"/>
    </source>
</evidence>
<proteinExistence type="predicted"/>
<organism evidence="1 2">
    <name type="scientific">Shewanella nanhaiensis</name>
    <dbReference type="NCBI Taxonomy" id="2864872"/>
    <lineage>
        <taxon>Bacteria</taxon>
        <taxon>Pseudomonadati</taxon>
        <taxon>Pseudomonadota</taxon>
        <taxon>Gammaproteobacteria</taxon>
        <taxon>Alteromonadales</taxon>
        <taxon>Shewanellaceae</taxon>
        <taxon>Shewanella</taxon>
    </lineage>
</organism>
<sequence length="50" mass="5503">MKLVRYLPALAMGFLLAQMILTLFGLASSYILGYLSAADLNENSIQYLSC</sequence>
<comment type="caution">
    <text evidence="1">The sequence shown here is derived from an EMBL/GenBank/DDBJ whole genome shotgun (WGS) entry which is preliminary data.</text>
</comment>
<evidence type="ECO:0000313" key="2">
    <source>
        <dbReference type="Proteomes" id="UP001195963"/>
    </source>
</evidence>
<protein>
    <submittedName>
        <fullName evidence="1">Uncharacterized protein</fullName>
    </submittedName>
</protein>
<dbReference type="Proteomes" id="UP001195963">
    <property type="component" value="Unassembled WGS sequence"/>
</dbReference>
<name>A0ABS7E5P7_9GAMM</name>
<gene>
    <name evidence="1" type="ORF">K0625_15095</name>
</gene>
<accession>A0ABS7E5P7</accession>
<reference evidence="1 2" key="1">
    <citation type="submission" date="2021-07" db="EMBL/GenBank/DDBJ databases">
        <title>Shewanella sp. nov, isolated from SCS.</title>
        <authorList>
            <person name="Cao W.R."/>
        </authorList>
    </citation>
    <scope>NUCLEOTIDE SEQUENCE [LARGE SCALE GENOMIC DNA]</scope>
    <source>
        <strain evidence="1 2">NR704-98</strain>
    </source>
</reference>
<dbReference type="EMBL" id="JAHZST010000011">
    <property type="protein sequence ID" value="MBW8184985.1"/>
    <property type="molecule type" value="Genomic_DNA"/>
</dbReference>